<proteinExistence type="predicted"/>
<sequence>MRWTTTMHESVILMKAVGDNVLSIPLHQPVDLQAPCLQGAEQFFGAHIERTVMSEAVKEKEEAFDEGMNDITRLFAGSRGGIGLRSTRGRLWFHSATRLQMFQGAGSLRHLSQVLVRPTLLLHLRESSRQSLPTSWRRRCWKSRGRDAGEVLGGVAGGIGHVPEEEAWEMVTPMISRPFLLVLSSILLLNLDGIPVVLGPFDFDLSVDCHFSLFLLMKNFSKHKDDCYYELDFL</sequence>
<gene>
    <name evidence="2" type="ORF">C361_01184</name>
</gene>
<keyword evidence="1" id="KW-0812">Transmembrane</keyword>
<dbReference type="AlphaFoldDB" id="A0A854QNE9"/>
<evidence type="ECO:0000313" key="2">
    <source>
        <dbReference type="EMBL" id="OXG27381.1"/>
    </source>
</evidence>
<keyword evidence="1" id="KW-0472">Membrane</keyword>
<accession>A0A854QNE9</accession>
<dbReference type="EMBL" id="AMKT01000020">
    <property type="protein sequence ID" value="OXG27381.1"/>
    <property type="molecule type" value="Genomic_DNA"/>
</dbReference>
<evidence type="ECO:0000256" key="1">
    <source>
        <dbReference type="SAM" id="Phobius"/>
    </source>
</evidence>
<dbReference type="Proteomes" id="UP000199727">
    <property type="component" value="Unassembled WGS sequence"/>
</dbReference>
<evidence type="ECO:0000313" key="3">
    <source>
        <dbReference type="Proteomes" id="UP000199727"/>
    </source>
</evidence>
<name>A0A854QNE9_CRYNE</name>
<reference evidence="2 3" key="1">
    <citation type="submission" date="2017-06" db="EMBL/GenBank/DDBJ databases">
        <title>Global population genomics of the pathogenic fungus Cryptococcus neoformans var. grubii.</title>
        <authorList>
            <person name="Cuomo C."/>
            <person name="Litvintseva A."/>
            <person name="Chen Y."/>
            <person name="Young S."/>
            <person name="Zeng Q."/>
            <person name="Chapman S."/>
            <person name="Gujja S."/>
            <person name="Saif S."/>
            <person name="Birren B."/>
        </authorList>
    </citation>
    <scope>NUCLEOTIDE SEQUENCE [LARGE SCALE GENOMIC DNA]</scope>
    <source>
        <strain evidence="2 3">Tu259-1</strain>
    </source>
</reference>
<comment type="caution">
    <text evidence="2">The sequence shown here is derived from an EMBL/GenBank/DDBJ whole genome shotgun (WGS) entry which is preliminary data.</text>
</comment>
<organism evidence="2 3">
    <name type="scientific">Cryptococcus neoformans Tu259-1</name>
    <dbReference type="NCBI Taxonomy" id="1230072"/>
    <lineage>
        <taxon>Eukaryota</taxon>
        <taxon>Fungi</taxon>
        <taxon>Dikarya</taxon>
        <taxon>Basidiomycota</taxon>
        <taxon>Agaricomycotina</taxon>
        <taxon>Tremellomycetes</taxon>
        <taxon>Tremellales</taxon>
        <taxon>Cryptococcaceae</taxon>
        <taxon>Cryptococcus</taxon>
        <taxon>Cryptococcus neoformans species complex</taxon>
    </lineage>
</organism>
<protein>
    <submittedName>
        <fullName evidence="2">Uncharacterized protein</fullName>
    </submittedName>
</protein>
<feature type="transmembrane region" description="Helical" evidence="1">
    <location>
        <begin position="179"/>
        <end position="198"/>
    </location>
</feature>
<keyword evidence="1" id="KW-1133">Transmembrane helix</keyword>